<evidence type="ECO:0000256" key="5">
    <source>
        <dbReference type="ARBA" id="ARBA00022821"/>
    </source>
</evidence>
<dbReference type="Proteomes" id="UP000008311">
    <property type="component" value="Unassembled WGS sequence"/>
</dbReference>
<keyword evidence="6" id="KW-0067">ATP-binding</keyword>
<evidence type="ECO:0000259" key="8">
    <source>
        <dbReference type="SMART" id="SM00382"/>
    </source>
</evidence>
<keyword evidence="7" id="KW-0175">Coiled coil</keyword>
<dbReference type="FunFam" id="1.10.10.10:FF:000322">
    <property type="entry name" value="Probable disease resistance protein At1g63360"/>
    <property type="match status" value="1"/>
</dbReference>
<dbReference type="Gene3D" id="3.40.50.300">
    <property type="entry name" value="P-loop containing nucleotide triphosphate hydrolases"/>
    <property type="match status" value="1"/>
</dbReference>
<dbReference type="GO" id="GO:0043531">
    <property type="term" value="F:ADP binding"/>
    <property type="evidence" value="ECO:0007669"/>
    <property type="project" value="InterPro"/>
</dbReference>
<dbReference type="SUPFAM" id="SSF52058">
    <property type="entry name" value="L domain-like"/>
    <property type="match status" value="1"/>
</dbReference>
<dbReference type="Pfam" id="PF00931">
    <property type="entry name" value="NB-ARC"/>
    <property type="match status" value="1"/>
</dbReference>
<feature type="coiled-coil region" evidence="7">
    <location>
        <begin position="40"/>
        <end position="81"/>
    </location>
</feature>
<evidence type="ECO:0000256" key="7">
    <source>
        <dbReference type="SAM" id="Coils"/>
    </source>
</evidence>
<protein>
    <submittedName>
        <fullName evidence="9">Disease resistance protein RGA2, putative</fullName>
        <ecNumber evidence="9">3.1.3.16</ecNumber>
    </submittedName>
</protein>
<evidence type="ECO:0000256" key="4">
    <source>
        <dbReference type="ARBA" id="ARBA00022741"/>
    </source>
</evidence>
<dbReference type="InterPro" id="IPR050905">
    <property type="entry name" value="Plant_NBS-LRR"/>
</dbReference>
<evidence type="ECO:0000313" key="10">
    <source>
        <dbReference type="Proteomes" id="UP000008311"/>
    </source>
</evidence>
<dbReference type="SMART" id="SM00382">
    <property type="entry name" value="AAA"/>
    <property type="match status" value="1"/>
</dbReference>
<comment type="similarity">
    <text evidence="1">Belongs to the disease resistance NB-LRR family.</text>
</comment>
<dbReference type="PANTHER" id="PTHR33463">
    <property type="entry name" value="NB-ARC DOMAIN-CONTAINING PROTEIN-RELATED"/>
    <property type="match status" value="1"/>
</dbReference>
<dbReference type="SUPFAM" id="SSF52540">
    <property type="entry name" value="P-loop containing nucleoside triphosphate hydrolases"/>
    <property type="match status" value="1"/>
</dbReference>
<dbReference type="InterPro" id="IPR042197">
    <property type="entry name" value="Apaf_helical"/>
</dbReference>
<dbReference type="Gene3D" id="1.10.8.430">
    <property type="entry name" value="Helical domain of apoptotic protease-activating factors"/>
    <property type="match status" value="1"/>
</dbReference>
<keyword evidence="3" id="KW-0677">Repeat</keyword>
<dbReference type="InterPro" id="IPR003593">
    <property type="entry name" value="AAA+_ATPase"/>
</dbReference>
<accession>B9SAE5</accession>
<dbReference type="Gene3D" id="1.10.10.10">
    <property type="entry name" value="Winged helix-like DNA-binding domain superfamily/Winged helix DNA-binding domain"/>
    <property type="match status" value="1"/>
</dbReference>
<keyword evidence="2" id="KW-0433">Leucine-rich repeat</keyword>
<dbReference type="eggNOG" id="KOG4658">
    <property type="taxonomic scope" value="Eukaryota"/>
</dbReference>
<organism evidence="9 10">
    <name type="scientific">Ricinus communis</name>
    <name type="common">Castor bean</name>
    <dbReference type="NCBI Taxonomy" id="3988"/>
    <lineage>
        <taxon>Eukaryota</taxon>
        <taxon>Viridiplantae</taxon>
        <taxon>Streptophyta</taxon>
        <taxon>Embryophyta</taxon>
        <taxon>Tracheophyta</taxon>
        <taxon>Spermatophyta</taxon>
        <taxon>Magnoliopsida</taxon>
        <taxon>eudicotyledons</taxon>
        <taxon>Gunneridae</taxon>
        <taxon>Pentapetalae</taxon>
        <taxon>rosids</taxon>
        <taxon>fabids</taxon>
        <taxon>Malpighiales</taxon>
        <taxon>Euphorbiaceae</taxon>
        <taxon>Acalyphoideae</taxon>
        <taxon>Acalypheae</taxon>
        <taxon>Ricinus</taxon>
    </lineage>
</organism>
<reference evidence="10" key="1">
    <citation type="journal article" date="2010" name="Nat. Biotechnol.">
        <title>Draft genome sequence of the oilseed species Ricinus communis.</title>
        <authorList>
            <person name="Chan A.P."/>
            <person name="Crabtree J."/>
            <person name="Zhao Q."/>
            <person name="Lorenzi H."/>
            <person name="Orvis J."/>
            <person name="Puiu D."/>
            <person name="Melake-Berhan A."/>
            <person name="Jones K.M."/>
            <person name="Redman J."/>
            <person name="Chen G."/>
            <person name="Cahoon E.B."/>
            <person name="Gedil M."/>
            <person name="Stanke M."/>
            <person name="Haas B.J."/>
            <person name="Wortman J.R."/>
            <person name="Fraser-Liggett C.M."/>
            <person name="Ravel J."/>
            <person name="Rabinowicz P.D."/>
        </authorList>
    </citation>
    <scope>NUCLEOTIDE SEQUENCE [LARGE SCALE GENOMIC DNA]</scope>
    <source>
        <strain evidence="10">cv. Hale</strain>
    </source>
</reference>
<dbReference type="SUPFAM" id="SSF52047">
    <property type="entry name" value="RNI-like"/>
    <property type="match status" value="1"/>
</dbReference>
<keyword evidence="4" id="KW-0547">Nucleotide-binding</keyword>
<evidence type="ECO:0000313" key="9">
    <source>
        <dbReference type="EMBL" id="EEF39394.1"/>
    </source>
</evidence>
<dbReference type="EMBL" id="EQ973904">
    <property type="protein sequence ID" value="EEF39394.1"/>
    <property type="molecule type" value="Genomic_DNA"/>
</dbReference>
<keyword evidence="9" id="KW-0378">Hydrolase</keyword>
<dbReference type="Gene3D" id="3.80.10.10">
    <property type="entry name" value="Ribonuclease Inhibitor"/>
    <property type="match status" value="3"/>
</dbReference>
<feature type="domain" description="AAA+ ATPase" evidence="8">
    <location>
        <begin position="177"/>
        <end position="313"/>
    </location>
</feature>
<keyword evidence="5" id="KW-0611">Plant defense</keyword>
<dbReference type="GO" id="GO:0006952">
    <property type="term" value="P:defense response"/>
    <property type="evidence" value="ECO:0007669"/>
    <property type="project" value="UniProtKB-KW"/>
</dbReference>
<evidence type="ECO:0000256" key="3">
    <source>
        <dbReference type="ARBA" id="ARBA00022737"/>
    </source>
</evidence>
<dbReference type="PANTHER" id="PTHR33463:SF135">
    <property type="entry name" value="RESISTANCE PROTEIN RPS2, PUTATIVE-RELATED"/>
    <property type="match status" value="1"/>
</dbReference>
<dbReference type="InterPro" id="IPR002182">
    <property type="entry name" value="NB-ARC"/>
</dbReference>
<sequence length="1114" mass="126935">MAAERIGVTVGVTFATKITELLANPTRRQLRYVFCFNSIVEELKKEEKNLMLARDRVQNKVNMALRNAEEIEKDVEEWMTETNTVIDDVQRLKIEIEKYMKYFDKWCSSWIWRYSFNKKVAKKAVILRRLWESGKFDTVSYQAPLSGTEFFPSKDFTPSKSSRKALNQIMVAVKDDDVNMIGLYGMGGVGKTTLVKEASRKATMLKLFDQVLMVVVSQAQDVIKIQDQMADKLGLNFDVKTTEGRARRLHKRLKNEKKILIILDDVWRYLDLKDIGIPHGDDHKGCKILLTTRLRRVCASLNCQRDIPLHVLTESEAWALFKNIAGLHDCSSDLNNVAVKVVRKCKGLPLAIVTVGRALRDKSFSGWKVALQKLKSSRLIDIRDVDKDKNAYACLKLSFDHLQCEETKLCLLLCSLFPEDYEIFVEDLARYAVGLGFYQDAQSIDDVRSEVFEAIGDLKASCLLLETESEGHVKLHDMVRDFALWVGSRVEQAFRVRARVGLEEWPKTGNSDSYTAMSLMNNNVRELPARLVCPKLQLLLLARKRALFCREETITVPDTVFEGVKELKVLSLAHGFLSMQSLEFLTNLQTLELKYCYINWPRSGKKRTDLALFQMLKRLKILSFFGSFIEELPEEIGELDNLRVLDLRSCKLLVRIPSNLIRRLSKLEELYIGSSSFKKWEVEGTCKQGSNASLMELKSLSHLDTVWLNYDEFIQKDFAFPNLNGYYVHINCGCTSDSSPSGSYPTSRTICLGPTGVTTLKACKELFQNVYDLHLLSSTNFCNILPEMDGRGFNELASLKLLLCDFGCLVDTKQRQAPAIAFSNLKVIDMCKTGLRKICHGLPPEGFLEKLQTLKLYGCYHMVQIFPAKLWKTLQTLEKVIVRRCSDLQEVFELHRLNEVNANLLSCLTTLELQELPELRSIWKGPTHNVSLKNLTHLILNNCRCLTSVFSPSLAQSLVHIRTIYIGCCDQIKHIIAEKVEDGEKTFSKLHLQPLSLRNLQTLTIYECNRLEYIFPISIARGFMRLEKIIIVRAVQLAEFFRTGEQVILSPGGNNSMSLQQKNLELKCSSPHSCCSGDHTAVFPSLQHLEFTGCPKLLIHSIAELLVPSKVYFT</sequence>
<dbReference type="GO" id="GO:0005524">
    <property type="term" value="F:ATP binding"/>
    <property type="evidence" value="ECO:0007669"/>
    <property type="project" value="UniProtKB-KW"/>
</dbReference>
<dbReference type="PRINTS" id="PR00364">
    <property type="entry name" value="DISEASERSIST"/>
</dbReference>
<keyword evidence="10" id="KW-1185">Reference proteome</keyword>
<dbReference type="InterPro" id="IPR027417">
    <property type="entry name" value="P-loop_NTPase"/>
</dbReference>
<dbReference type="GO" id="GO:0004722">
    <property type="term" value="F:protein serine/threonine phosphatase activity"/>
    <property type="evidence" value="ECO:0007669"/>
    <property type="project" value="UniProtKB-EC"/>
</dbReference>
<dbReference type="InterPro" id="IPR036388">
    <property type="entry name" value="WH-like_DNA-bd_sf"/>
</dbReference>
<dbReference type="InterPro" id="IPR057135">
    <property type="entry name" value="At4g27190-like_LRR"/>
</dbReference>
<dbReference type="FunFam" id="3.40.50.300:FF:001091">
    <property type="entry name" value="Probable disease resistance protein At1g61300"/>
    <property type="match status" value="1"/>
</dbReference>
<dbReference type="InterPro" id="IPR032675">
    <property type="entry name" value="LRR_dom_sf"/>
</dbReference>
<evidence type="ECO:0000256" key="6">
    <source>
        <dbReference type="ARBA" id="ARBA00022840"/>
    </source>
</evidence>
<proteinExistence type="inferred from homology"/>
<dbReference type="EC" id="3.1.3.16" evidence="9"/>
<evidence type="ECO:0000256" key="1">
    <source>
        <dbReference type="ARBA" id="ARBA00008894"/>
    </source>
</evidence>
<dbReference type="Pfam" id="PF23247">
    <property type="entry name" value="LRR_RPS2"/>
    <property type="match status" value="2"/>
</dbReference>
<name>B9SAE5_RICCO</name>
<dbReference type="AlphaFoldDB" id="B9SAE5"/>
<evidence type="ECO:0000256" key="2">
    <source>
        <dbReference type="ARBA" id="ARBA00022614"/>
    </source>
</evidence>
<gene>
    <name evidence="9" type="ORF">RCOM_0585520</name>
</gene>
<dbReference type="InParanoid" id="B9SAE5"/>